<dbReference type="EMBL" id="CAADRP010002085">
    <property type="protein sequence ID" value="VFU60921.1"/>
    <property type="molecule type" value="Genomic_DNA"/>
</dbReference>
<organism evidence="2">
    <name type="scientific">Salix viminalis</name>
    <name type="common">Common osier</name>
    <name type="synonym">Basket willow</name>
    <dbReference type="NCBI Taxonomy" id="40686"/>
    <lineage>
        <taxon>Eukaryota</taxon>
        <taxon>Viridiplantae</taxon>
        <taxon>Streptophyta</taxon>
        <taxon>Embryophyta</taxon>
        <taxon>Tracheophyta</taxon>
        <taxon>Spermatophyta</taxon>
        <taxon>Magnoliopsida</taxon>
        <taxon>eudicotyledons</taxon>
        <taxon>Gunneridae</taxon>
        <taxon>Pentapetalae</taxon>
        <taxon>rosids</taxon>
        <taxon>fabids</taxon>
        <taxon>Malpighiales</taxon>
        <taxon>Salicaceae</taxon>
        <taxon>Saliceae</taxon>
        <taxon>Salix</taxon>
    </lineage>
</organism>
<protein>
    <submittedName>
        <fullName evidence="2">Uncharacterized protein</fullName>
    </submittedName>
</protein>
<evidence type="ECO:0000256" key="1">
    <source>
        <dbReference type="SAM" id="MobiDB-lite"/>
    </source>
</evidence>
<proteinExistence type="predicted"/>
<dbReference type="PANTHER" id="PTHR37188">
    <property type="entry name" value="MEDIATOR OF RNA POLYMERASE II TRANSCRIPTION SUBUNIT-RELATED"/>
    <property type="match status" value="1"/>
</dbReference>
<feature type="region of interest" description="Disordered" evidence="1">
    <location>
        <begin position="57"/>
        <end position="85"/>
    </location>
</feature>
<accession>A0A6N2N5F7</accession>
<gene>
    <name evidence="2" type="ORF">SVIM_LOCUS453587</name>
</gene>
<feature type="compositionally biased region" description="Polar residues" evidence="1">
    <location>
        <begin position="60"/>
        <end position="82"/>
    </location>
</feature>
<reference evidence="2" key="1">
    <citation type="submission" date="2019-03" db="EMBL/GenBank/DDBJ databases">
        <authorList>
            <person name="Mank J."/>
            <person name="Almeida P."/>
        </authorList>
    </citation>
    <scope>NUCLEOTIDE SEQUENCE</scope>
    <source>
        <strain evidence="2">78183</strain>
    </source>
</reference>
<name>A0A6N2N5F7_SALVM</name>
<dbReference type="AlphaFoldDB" id="A0A6N2N5F7"/>
<dbReference type="PANTHER" id="PTHR37188:SF1">
    <property type="entry name" value="MEDIATOR OF RNA POLYMERASE II TRANSCRIPTION SUBUNIT-RELATED"/>
    <property type="match status" value="1"/>
</dbReference>
<evidence type="ECO:0000313" key="2">
    <source>
        <dbReference type="EMBL" id="VFU60921.1"/>
    </source>
</evidence>
<dbReference type="GO" id="GO:0016592">
    <property type="term" value="C:mediator complex"/>
    <property type="evidence" value="ECO:0007669"/>
    <property type="project" value="InterPro"/>
</dbReference>
<dbReference type="InterPro" id="IPR038790">
    <property type="entry name" value="Med9_plant"/>
</dbReference>
<sequence length="206" mass="22590">MEKLRVVYGELTLNHNESTCSLVSLAASSSLKESRIKKGSAFEREIPMDHSFSGGGNWTMIPSLQAQSGSPAHSNQDQFFLPSNNHNLPSFSSSSSLTSSSSSSSFNSSSNISNHSPNNSLVENLADAIENGTRDQHSDALVNELNTQFDKCQHLLNSISSSINAKAMTVEGQKRKLEESEQLLNQRRELIGKYRNSVEELLKSEP</sequence>